<comment type="caution">
    <text evidence="1">The sequence shown here is derived from an EMBL/GenBank/DDBJ whole genome shotgun (WGS) entry which is preliminary data.</text>
</comment>
<dbReference type="RefSeq" id="WP_090963919.1">
    <property type="nucleotide sequence ID" value="NZ_FOOA01000010.1"/>
</dbReference>
<accession>A0A7W6FW13</accession>
<dbReference type="AlphaFoldDB" id="A0A7W6FW13"/>
<evidence type="ECO:0008006" key="3">
    <source>
        <dbReference type="Google" id="ProtNLM"/>
    </source>
</evidence>
<proteinExistence type="predicted"/>
<dbReference type="Proteomes" id="UP000531216">
    <property type="component" value="Unassembled WGS sequence"/>
</dbReference>
<dbReference type="EMBL" id="JACIDO010000009">
    <property type="protein sequence ID" value="MBB3937410.1"/>
    <property type="molecule type" value="Genomic_DNA"/>
</dbReference>
<dbReference type="OrthoDB" id="9806367at2"/>
<organism evidence="1 2">
    <name type="scientific">Aureimonas phyllosphaerae</name>
    <dbReference type="NCBI Taxonomy" id="1166078"/>
    <lineage>
        <taxon>Bacteria</taxon>
        <taxon>Pseudomonadati</taxon>
        <taxon>Pseudomonadota</taxon>
        <taxon>Alphaproteobacteria</taxon>
        <taxon>Hyphomicrobiales</taxon>
        <taxon>Aurantimonadaceae</taxon>
        <taxon>Aureimonas</taxon>
    </lineage>
</organism>
<dbReference type="InterPro" id="IPR021335">
    <property type="entry name" value="DUF2948"/>
</dbReference>
<evidence type="ECO:0000313" key="1">
    <source>
        <dbReference type="EMBL" id="MBB3937410.1"/>
    </source>
</evidence>
<evidence type="ECO:0000313" key="2">
    <source>
        <dbReference type="Proteomes" id="UP000531216"/>
    </source>
</evidence>
<gene>
    <name evidence="1" type="ORF">GGR05_003576</name>
</gene>
<sequence>MDQLRLNALDAEDLAIVSAHVQDAVLRVGDLALDGRAGRLLVPMNRFAWEAARPRRWFAKPEPGERRRSVLRFDRVLSASRTGIDLGAPEDVLSLLALRWTPGDDPSGAIELVFAGEAAIRLHVECIEVQLADLGAAWSTPSRPFHRV</sequence>
<dbReference type="Pfam" id="PF11164">
    <property type="entry name" value="DUF2948"/>
    <property type="match status" value="1"/>
</dbReference>
<reference evidence="1 2" key="1">
    <citation type="submission" date="2020-08" db="EMBL/GenBank/DDBJ databases">
        <title>Genomic Encyclopedia of Type Strains, Phase IV (KMG-IV): sequencing the most valuable type-strain genomes for metagenomic binning, comparative biology and taxonomic classification.</title>
        <authorList>
            <person name="Goeker M."/>
        </authorList>
    </citation>
    <scope>NUCLEOTIDE SEQUENCE [LARGE SCALE GENOMIC DNA]</scope>
    <source>
        <strain evidence="1 2">DSM 25024</strain>
    </source>
</reference>
<keyword evidence="2" id="KW-1185">Reference proteome</keyword>
<protein>
    <recommendedName>
        <fullName evidence="3">DUF2948 domain-containing protein</fullName>
    </recommendedName>
</protein>
<name>A0A7W6FW13_9HYPH</name>